<organism evidence="7 8">
    <name type="scientific">Pedobacter gandavensis</name>
    <dbReference type="NCBI Taxonomy" id="2679963"/>
    <lineage>
        <taxon>Bacteria</taxon>
        <taxon>Pseudomonadati</taxon>
        <taxon>Bacteroidota</taxon>
        <taxon>Sphingobacteriia</taxon>
        <taxon>Sphingobacteriales</taxon>
        <taxon>Sphingobacteriaceae</taxon>
        <taxon>Pedobacter</taxon>
    </lineage>
</organism>
<evidence type="ECO:0000256" key="1">
    <source>
        <dbReference type="ARBA" id="ARBA00001974"/>
    </source>
</evidence>
<dbReference type="InterPro" id="IPR004099">
    <property type="entry name" value="Pyr_nucl-diS_OxRdtase_dimer"/>
</dbReference>
<dbReference type="Gene3D" id="3.30.390.30">
    <property type="match status" value="1"/>
</dbReference>
<dbReference type="InterPro" id="IPR001100">
    <property type="entry name" value="Pyr_nuc-diS_OxRdtase"/>
</dbReference>
<dbReference type="Proteomes" id="UP000636110">
    <property type="component" value="Unassembled WGS sequence"/>
</dbReference>
<evidence type="ECO:0000313" key="7">
    <source>
        <dbReference type="EMBL" id="MBB2148119.1"/>
    </source>
</evidence>
<sequence>MKAIEQHYQNLIIGFGKGGKTLAAYLAKHGEKVALIEKSEKMYGGSCINIACIPTKSLIVNAEKHVPYAIAHQKKDELTAFLRAKNFDNIDGLELATVITGEASFVGPNQVLVKQNDATEINILADRIFINTGSLPFIPNIPGIEASNKVFTSTSLMEQAGLPEKLVVIGAGFIGLEFAMMYANFGAHVTLLNRGAEFLPKEDQDVADEISKVITAKGIHLLNEVNIIGVEDIAEDQVQISFKDKEGEVIQLESNAVLLATGRKPNIEHLNLAAAGVELDDRGYIKVDEALKTSQPHIWAIGDVNGGPQFTYISLDDFRIIKDQLFGGDYNSLSKRKQVAFSVFISPALAHIGLREKEAIEKGYQIKVATLPVGAIPRARLMEETKGLLKTVVDAKTNKILGCTLFCVNSSEMINTVQIAMNAGLDFQTLRDTIYTHPSMTEALNDLYALI</sequence>
<comment type="cofactor">
    <cofactor evidence="1">
        <name>FAD</name>
        <dbReference type="ChEBI" id="CHEBI:57692"/>
    </cofactor>
</comment>
<keyword evidence="4" id="KW-0274">FAD</keyword>
<evidence type="ECO:0000256" key="2">
    <source>
        <dbReference type="ARBA" id="ARBA00007532"/>
    </source>
</evidence>
<dbReference type="Gene3D" id="3.50.50.60">
    <property type="entry name" value="FAD/NAD(P)-binding domain"/>
    <property type="match status" value="2"/>
</dbReference>
<feature type="domain" description="FAD/NAD(P)-binding" evidence="6">
    <location>
        <begin position="10"/>
        <end position="313"/>
    </location>
</feature>
<dbReference type="SUPFAM" id="SSF55424">
    <property type="entry name" value="FAD/NAD-linked reductases, dimerisation (C-terminal) domain"/>
    <property type="match status" value="1"/>
</dbReference>
<dbReference type="InterPro" id="IPR036188">
    <property type="entry name" value="FAD/NAD-bd_sf"/>
</dbReference>
<dbReference type="PANTHER" id="PTHR43014">
    <property type="entry name" value="MERCURIC REDUCTASE"/>
    <property type="match status" value="1"/>
</dbReference>
<evidence type="ECO:0000256" key="3">
    <source>
        <dbReference type="ARBA" id="ARBA00022630"/>
    </source>
</evidence>
<evidence type="ECO:0000256" key="4">
    <source>
        <dbReference type="ARBA" id="ARBA00022827"/>
    </source>
</evidence>
<protein>
    <submittedName>
        <fullName evidence="7">SidA/IucD/PvdA family monooxygenase</fullName>
    </submittedName>
</protein>
<keyword evidence="8" id="KW-1185">Reference proteome</keyword>
<comment type="caution">
    <text evidence="7">The sequence shown here is derived from an EMBL/GenBank/DDBJ whole genome shotgun (WGS) entry which is preliminary data.</text>
</comment>
<keyword evidence="3" id="KW-0285">Flavoprotein</keyword>
<feature type="domain" description="Pyridine nucleotide-disulphide oxidoreductase dimerisation" evidence="5">
    <location>
        <begin position="342"/>
        <end position="446"/>
    </location>
</feature>
<keyword evidence="7" id="KW-0503">Monooxygenase</keyword>
<dbReference type="PRINTS" id="PR00411">
    <property type="entry name" value="PNDRDTASEI"/>
</dbReference>
<dbReference type="InterPro" id="IPR023753">
    <property type="entry name" value="FAD/NAD-binding_dom"/>
</dbReference>
<dbReference type="Pfam" id="PF02852">
    <property type="entry name" value="Pyr_redox_dim"/>
    <property type="match status" value="1"/>
</dbReference>
<evidence type="ECO:0000259" key="5">
    <source>
        <dbReference type="Pfam" id="PF02852"/>
    </source>
</evidence>
<reference evidence="7 8" key="1">
    <citation type="submission" date="2019-11" db="EMBL/GenBank/DDBJ databases">
        <title>Description of Pedobacter sp. LMG 31462T.</title>
        <authorList>
            <person name="Carlier A."/>
            <person name="Qi S."/>
            <person name="Vandamme P."/>
        </authorList>
    </citation>
    <scope>NUCLEOTIDE SEQUENCE [LARGE SCALE GENOMIC DNA]</scope>
    <source>
        <strain evidence="7 8">LMG 31462</strain>
    </source>
</reference>
<dbReference type="SUPFAM" id="SSF51905">
    <property type="entry name" value="FAD/NAD(P)-binding domain"/>
    <property type="match status" value="1"/>
</dbReference>
<dbReference type="GO" id="GO:0004497">
    <property type="term" value="F:monooxygenase activity"/>
    <property type="evidence" value="ECO:0007669"/>
    <property type="project" value="UniProtKB-KW"/>
</dbReference>
<name>A0ABR6ES81_9SPHI</name>
<evidence type="ECO:0000313" key="8">
    <source>
        <dbReference type="Proteomes" id="UP000636110"/>
    </source>
</evidence>
<dbReference type="Pfam" id="PF07992">
    <property type="entry name" value="Pyr_redox_2"/>
    <property type="match status" value="1"/>
</dbReference>
<keyword evidence="7" id="KW-0560">Oxidoreductase</keyword>
<dbReference type="PANTHER" id="PTHR43014:SF4">
    <property type="entry name" value="PYRIDINE NUCLEOTIDE-DISULFIDE OXIDOREDUCTASE RCLA-RELATED"/>
    <property type="match status" value="1"/>
</dbReference>
<comment type="similarity">
    <text evidence="2">Belongs to the class-I pyridine nucleotide-disulfide oxidoreductase family.</text>
</comment>
<evidence type="ECO:0000259" key="6">
    <source>
        <dbReference type="Pfam" id="PF07992"/>
    </source>
</evidence>
<accession>A0ABR6ES81</accession>
<dbReference type="PRINTS" id="PR00368">
    <property type="entry name" value="FADPNR"/>
</dbReference>
<gene>
    <name evidence="7" type="ORF">GM920_04250</name>
</gene>
<dbReference type="PIRSF" id="PIRSF000350">
    <property type="entry name" value="Mercury_reductase_MerA"/>
    <property type="match status" value="1"/>
</dbReference>
<dbReference type="EMBL" id="WNXC01000001">
    <property type="protein sequence ID" value="MBB2148119.1"/>
    <property type="molecule type" value="Genomic_DNA"/>
</dbReference>
<dbReference type="RefSeq" id="WP_182953722.1">
    <property type="nucleotide sequence ID" value="NZ_WNXC01000001.1"/>
</dbReference>
<dbReference type="InterPro" id="IPR016156">
    <property type="entry name" value="FAD/NAD-linked_Rdtase_dimer_sf"/>
</dbReference>
<proteinExistence type="inferred from homology"/>